<keyword evidence="3" id="KW-1185">Reference proteome</keyword>
<reference evidence="2 3" key="1">
    <citation type="submission" date="2019-05" db="EMBL/GenBank/DDBJ databases">
        <title>Another draft genome of Portunus trituberculatus and its Hox gene families provides insights of decapod evolution.</title>
        <authorList>
            <person name="Jeong J.-H."/>
            <person name="Song I."/>
            <person name="Kim S."/>
            <person name="Choi T."/>
            <person name="Kim D."/>
            <person name="Ryu S."/>
            <person name="Kim W."/>
        </authorList>
    </citation>
    <scope>NUCLEOTIDE SEQUENCE [LARGE SCALE GENOMIC DNA]</scope>
    <source>
        <tissue evidence="2">Muscle</tissue>
    </source>
</reference>
<accession>A0A5B7K0Y7</accession>
<organism evidence="2 3">
    <name type="scientific">Portunus trituberculatus</name>
    <name type="common">Swimming crab</name>
    <name type="synonym">Neptunus trituberculatus</name>
    <dbReference type="NCBI Taxonomy" id="210409"/>
    <lineage>
        <taxon>Eukaryota</taxon>
        <taxon>Metazoa</taxon>
        <taxon>Ecdysozoa</taxon>
        <taxon>Arthropoda</taxon>
        <taxon>Crustacea</taxon>
        <taxon>Multicrustacea</taxon>
        <taxon>Malacostraca</taxon>
        <taxon>Eumalacostraca</taxon>
        <taxon>Eucarida</taxon>
        <taxon>Decapoda</taxon>
        <taxon>Pleocyemata</taxon>
        <taxon>Brachyura</taxon>
        <taxon>Eubrachyura</taxon>
        <taxon>Portunoidea</taxon>
        <taxon>Portunidae</taxon>
        <taxon>Portuninae</taxon>
        <taxon>Portunus</taxon>
    </lineage>
</organism>
<feature type="transmembrane region" description="Helical" evidence="1">
    <location>
        <begin position="12"/>
        <end position="31"/>
    </location>
</feature>
<evidence type="ECO:0000313" key="2">
    <source>
        <dbReference type="EMBL" id="MPD00284.1"/>
    </source>
</evidence>
<keyword evidence="1" id="KW-0812">Transmembrane</keyword>
<proteinExistence type="predicted"/>
<dbReference type="AlphaFoldDB" id="A0A5B7K0Y7"/>
<keyword evidence="1" id="KW-1133">Transmembrane helix</keyword>
<evidence type="ECO:0000256" key="1">
    <source>
        <dbReference type="SAM" id="Phobius"/>
    </source>
</evidence>
<name>A0A5B7K0Y7_PORTR</name>
<feature type="transmembrane region" description="Helical" evidence="1">
    <location>
        <begin position="51"/>
        <end position="68"/>
    </location>
</feature>
<dbReference type="EMBL" id="VSRR010122225">
    <property type="protein sequence ID" value="MPD00284.1"/>
    <property type="molecule type" value="Genomic_DNA"/>
</dbReference>
<comment type="caution">
    <text evidence="2">The sequence shown here is derived from an EMBL/GenBank/DDBJ whole genome shotgun (WGS) entry which is preliminary data.</text>
</comment>
<gene>
    <name evidence="2" type="ORF">E2C01_095745</name>
</gene>
<dbReference type="Proteomes" id="UP000324222">
    <property type="component" value="Unassembled WGS sequence"/>
</dbReference>
<protein>
    <submittedName>
        <fullName evidence="2">Uncharacterized protein</fullName>
    </submittedName>
</protein>
<keyword evidence="1" id="KW-0472">Membrane</keyword>
<evidence type="ECO:0000313" key="3">
    <source>
        <dbReference type="Proteomes" id="UP000324222"/>
    </source>
</evidence>
<sequence>MPPPAASYGRRIGEIALSLSLSMCFSTALLTSFIPSQHLSASIIRGNSFQFHRFLYLSLCVISLTIDLDEERDKAIA</sequence>